<proteinExistence type="predicted"/>
<protein>
    <submittedName>
        <fullName evidence="1">DUF3263 domain-containing protein</fullName>
    </submittedName>
</protein>
<evidence type="ECO:0000313" key="1">
    <source>
        <dbReference type="EMBL" id="WFP17260.1"/>
    </source>
</evidence>
<accession>A0ABY8H980</accession>
<sequence>MPGSELSERDRNILAFEEQRFTYQGAKDQAIRDTFGLSATTYYQILARLLDDERALAYKPLVVRRLRRLRSTRFRAHGSPEQGSS</sequence>
<dbReference type="Proteomes" id="UP001219037">
    <property type="component" value="Chromosome"/>
</dbReference>
<keyword evidence="2" id="KW-1185">Reference proteome</keyword>
<organism evidence="1 2">
    <name type="scientific">Citricoccus muralis</name>
    <dbReference type="NCBI Taxonomy" id="169134"/>
    <lineage>
        <taxon>Bacteria</taxon>
        <taxon>Bacillati</taxon>
        <taxon>Actinomycetota</taxon>
        <taxon>Actinomycetes</taxon>
        <taxon>Micrococcales</taxon>
        <taxon>Micrococcaceae</taxon>
        <taxon>Citricoccus</taxon>
    </lineage>
</organism>
<name>A0ABY8H980_9MICC</name>
<dbReference type="InterPro" id="IPR021678">
    <property type="entry name" value="DUF3263"/>
</dbReference>
<evidence type="ECO:0000313" key="2">
    <source>
        <dbReference type="Proteomes" id="UP001219037"/>
    </source>
</evidence>
<dbReference type="Pfam" id="PF11662">
    <property type="entry name" value="DUF3263"/>
    <property type="match status" value="1"/>
</dbReference>
<dbReference type="EMBL" id="CP121252">
    <property type="protein sequence ID" value="WFP17260.1"/>
    <property type="molecule type" value="Genomic_DNA"/>
</dbReference>
<dbReference type="RefSeq" id="WP_270106050.1">
    <property type="nucleotide sequence ID" value="NZ_CP121252.1"/>
</dbReference>
<gene>
    <name evidence="1" type="ORF">P8192_03860</name>
</gene>
<reference evidence="1 2" key="1">
    <citation type="submission" date="2023-04" db="EMBL/GenBank/DDBJ databases">
        <title>Funneling lignin-derived compounds into biodiesel using alkali-halophilic Citricoccus sp. P2.</title>
        <authorList>
            <person name="Luo C.-B."/>
        </authorList>
    </citation>
    <scope>NUCLEOTIDE SEQUENCE [LARGE SCALE GENOMIC DNA]</scope>
    <source>
        <strain evidence="1 2">P2</strain>
    </source>
</reference>